<reference evidence="7" key="1">
    <citation type="submission" date="2021-01" db="UniProtKB">
        <authorList>
            <consortium name="EnsemblPlants"/>
        </authorList>
    </citation>
    <scope>IDENTIFICATION</scope>
</reference>
<evidence type="ECO:0000256" key="4">
    <source>
        <dbReference type="ARBA" id="ARBA00022525"/>
    </source>
</evidence>
<keyword evidence="3 6" id="KW-0713">Self-incompatibility</keyword>
<sequence>MDPKGVSMRVFALLLAFVILFVMNAQVAEAHGCSWILPKLYLTVENQMDKPATAIKVHCKSKEDDMGEHTLWNGMHTTFSFRPNVFYTTAYWCDVYWNDKWVVFDAYDHFRDINRCCDNHCDCNWAITSKGPCFWNRKTQKYDLCGMEFYRAKDDMKQEELKKETRSTAKKDMGYLGS</sequence>
<evidence type="ECO:0000256" key="1">
    <source>
        <dbReference type="ARBA" id="ARBA00004613"/>
    </source>
</evidence>
<dbReference type="Gramene" id="Kaladp0334s0005.1.v1.1">
    <property type="protein sequence ID" value="Kaladp0334s0005.1.v1.1"/>
    <property type="gene ID" value="Kaladp0334s0005.v1.1"/>
</dbReference>
<dbReference type="PANTHER" id="PTHR31232">
    <property type="match status" value="1"/>
</dbReference>
<dbReference type="GO" id="GO:0060320">
    <property type="term" value="P:rejection of self pollen"/>
    <property type="evidence" value="ECO:0007669"/>
    <property type="project" value="UniProtKB-KW"/>
</dbReference>
<feature type="signal peptide" evidence="6">
    <location>
        <begin position="1"/>
        <end position="30"/>
    </location>
</feature>
<dbReference type="AlphaFoldDB" id="A0A7N0V9L7"/>
<organism evidence="7 8">
    <name type="scientific">Kalanchoe fedtschenkoi</name>
    <name type="common">Lavender scallops</name>
    <name type="synonym">South American air plant</name>
    <dbReference type="NCBI Taxonomy" id="63787"/>
    <lineage>
        <taxon>Eukaryota</taxon>
        <taxon>Viridiplantae</taxon>
        <taxon>Streptophyta</taxon>
        <taxon>Embryophyta</taxon>
        <taxon>Tracheophyta</taxon>
        <taxon>Spermatophyta</taxon>
        <taxon>Magnoliopsida</taxon>
        <taxon>eudicotyledons</taxon>
        <taxon>Gunneridae</taxon>
        <taxon>Pentapetalae</taxon>
        <taxon>Saxifragales</taxon>
        <taxon>Crassulaceae</taxon>
        <taxon>Kalanchoe</taxon>
    </lineage>
</organism>
<evidence type="ECO:0000313" key="7">
    <source>
        <dbReference type="EnsemblPlants" id="Kaladp0334s0005.1.v1.1"/>
    </source>
</evidence>
<keyword evidence="8" id="KW-1185">Reference proteome</keyword>
<name>A0A7N0V9L7_KALFE</name>
<evidence type="ECO:0000256" key="3">
    <source>
        <dbReference type="ARBA" id="ARBA00022471"/>
    </source>
</evidence>
<dbReference type="EnsemblPlants" id="Kaladp0334s0005.1.v1.1">
    <property type="protein sequence ID" value="Kaladp0334s0005.1.v1.1"/>
    <property type="gene ID" value="Kaladp0334s0005.v1.1"/>
</dbReference>
<proteinExistence type="inferred from homology"/>
<dbReference type="InterPro" id="IPR010264">
    <property type="entry name" value="Self-incomp_S1"/>
</dbReference>
<protein>
    <recommendedName>
        <fullName evidence="6">S-protein homolog</fullName>
    </recommendedName>
</protein>
<dbReference type="PANTHER" id="PTHR31232:SF149">
    <property type="entry name" value="S-PROTEIN HOMOLOG"/>
    <property type="match status" value="1"/>
</dbReference>
<feature type="chain" id="PRO_5029938296" description="S-protein homolog" evidence="6">
    <location>
        <begin position="31"/>
        <end position="178"/>
    </location>
</feature>
<evidence type="ECO:0000256" key="5">
    <source>
        <dbReference type="ARBA" id="ARBA00022729"/>
    </source>
</evidence>
<evidence type="ECO:0000256" key="2">
    <source>
        <dbReference type="ARBA" id="ARBA00005581"/>
    </source>
</evidence>
<dbReference type="GO" id="GO:0005576">
    <property type="term" value="C:extracellular region"/>
    <property type="evidence" value="ECO:0007669"/>
    <property type="project" value="UniProtKB-SubCell"/>
</dbReference>
<comment type="similarity">
    <text evidence="2 6">Belongs to the plant self-incompatibility (S1) protein family.</text>
</comment>
<comment type="subcellular location">
    <subcellularLocation>
        <location evidence="1 6">Secreted</location>
    </subcellularLocation>
</comment>
<keyword evidence="5 6" id="KW-0732">Signal</keyword>
<evidence type="ECO:0000313" key="8">
    <source>
        <dbReference type="Proteomes" id="UP000594263"/>
    </source>
</evidence>
<evidence type="ECO:0000256" key="6">
    <source>
        <dbReference type="RuleBase" id="RU367044"/>
    </source>
</evidence>
<accession>A0A7N0V9L7</accession>
<keyword evidence="4 6" id="KW-0964">Secreted</keyword>
<dbReference type="Pfam" id="PF05938">
    <property type="entry name" value="Self-incomp_S1"/>
    <property type="match status" value="1"/>
</dbReference>
<dbReference type="Proteomes" id="UP000594263">
    <property type="component" value="Unplaced"/>
</dbReference>